<protein>
    <submittedName>
        <fullName evidence="2">Zinc transporter ZTP29</fullName>
    </submittedName>
</protein>
<evidence type="ECO:0000313" key="2">
    <source>
        <dbReference type="EMBL" id="KAF7824211.1"/>
    </source>
</evidence>
<gene>
    <name evidence="2" type="ORF">G2W53_022355</name>
</gene>
<keyword evidence="3" id="KW-1185">Reference proteome</keyword>
<sequence>MDSQVTVALALSILGGLSTSIGALFVIVNQSPSLKMLGLLQAFHWLKLLFCDENVFLPSPFVKHVFFAGVIFFAIVASFIPEPTLVPTSDVKSKKRDGDEGGKDIMKKRRRQVFFSGIITAIDCETDPHCFSAIKNANTCSFGNRILVKGF</sequence>
<reference evidence="2" key="1">
    <citation type="submission" date="2020-09" db="EMBL/GenBank/DDBJ databases">
        <title>Genome-Enabled Discovery of Anthraquinone Biosynthesis in Senna tora.</title>
        <authorList>
            <person name="Kang S.-H."/>
            <person name="Pandey R.P."/>
            <person name="Lee C.-M."/>
            <person name="Sim J.-S."/>
            <person name="Jeong J.-T."/>
            <person name="Choi B.-S."/>
            <person name="Jung M."/>
            <person name="Ginzburg D."/>
            <person name="Zhao K."/>
            <person name="Won S.Y."/>
            <person name="Oh T.-J."/>
            <person name="Yu Y."/>
            <person name="Kim N.-H."/>
            <person name="Lee O.R."/>
            <person name="Lee T.-H."/>
            <person name="Bashyal P."/>
            <person name="Kim T.-S."/>
            <person name="Lee W.-H."/>
            <person name="Kawkins C."/>
            <person name="Kim C.-K."/>
            <person name="Kim J.S."/>
            <person name="Ahn B.O."/>
            <person name="Rhee S.Y."/>
            <person name="Sohng J.K."/>
        </authorList>
    </citation>
    <scope>NUCLEOTIDE SEQUENCE</scope>
    <source>
        <tissue evidence="2">Leaf</tissue>
    </source>
</reference>
<accession>A0A834WM15</accession>
<keyword evidence="1" id="KW-0812">Transmembrane</keyword>
<keyword evidence="1" id="KW-1133">Transmembrane helix</keyword>
<evidence type="ECO:0000256" key="1">
    <source>
        <dbReference type="SAM" id="Phobius"/>
    </source>
</evidence>
<dbReference type="OrthoDB" id="262547at2759"/>
<feature type="transmembrane region" description="Helical" evidence="1">
    <location>
        <begin position="7"/>
        <end position="28"/>
    </location>
</feature>
<dbReference type="EMBL" id="JAAIUW010000007">
    <property type="protein sequence ID" value="KAF7824211.1"/>
    <property type="molecule type" value="Genomic_DNA"/>
</dbReference>
<dbReference type="AlphaFoldDB" id="A0A834WM15"/>
<dbReference type="Proteomes" id="UP000634136">
    <property type="component" value="Unassembled WGS sequence"/>
</dbReference>
<feature type="transmembrane region" description="Helical" evidence="1">
    <location>
        <begin position="65"/>
        <end position="86"/>
    </location>
</feature>
<proteinExistence type="predicted"/>
<name>A0A834WM15_9FABA</name>
<evidence type="ECO:0000313" key="3">
    <source>
        <dbReference type="Proteomes" id="UP000634136"/>
    </source>
</evidence>
<comment type="caution">
    <text evidence="2">The sequence shown here is derived from an EMBL/GenBank/DDBJ whole genome shotgun (WGS) entry which is preliminary data.</text>
</comment>
<keyword evidence="1" id="KW-0472">Membrane</keyword>
<organism evidence="2 3">
    <name type="scientific">Senna tora</name>
    <dbReference type="NCBI Taxonomy" id="362788"/>
    <lineage>
        <taxon>Eukaryota</taxon>
        <taxon>Viridiplantae</taxon>
        <taxon>Streptophyta</taxon>
        <taxon>Embryophyta</taxon>
        <taxon>Tracheophyta</taxon>
        <taxon>Spermatophyta</taxon>
        <taxon>Magnoliopsida</taxon>
        <taxon>eudicotyledons</taxon>
        <taxon>Gunneridae</taxon>
        <taxon>Pentapetalae</taxon>
        <taxon>rosids</taxon>
        <taxon>fabids</taxon>
        <taxon>Fabales</taxon>
        <taxon>Fabaceae</taxon>
        <taxon>Caesalpinioideae</taxon>
        <taxon>Cassia clade</taxon>
        <taxon>Senna</taxon>
    </lineage>
</organism>